<dbReference type="PROSITE" id="PS51839">
    <property type="entry name" value="4FE4S_HC3"/>
    <property type="match status" value="1"/>
</dbReference>
<reference evidence="18" key="1">
    <citation type="submission" date="2006-08" db="EMBL/GenBank/DDBJ databases">
        <title>Complete sequence of Alkalilimnicola ehrilichei MLHE-1.</title>
        <authorList>
            <person name="Copeland A."/>
            <person name="Lucas S."/>
            <person name="Lapidus A."/>
            <person name="Barry K."/>
            <person name="Detter J.C."/>
            <person name="Glavina del Rio T."/>
            <person name="Hammon N."/>
            <person name="Israni S."/>
            <person name="Dalin E."/>
            <person name="Tice H."/>
            <person name="Pitluck S."/>
            <person name="Sims D."/>
            <person name="Brettin T."/>
            <person name="Bruce D."/>
            <person name="Han C."/>
            <person name="Tapia R."/>
            <person name="Gilna P."/>
            <person name="Schmutz J."/>
            <person name="Larimer F."/>
            <person name="Land M."/>
            <person name="Hauser L."/>
            <person name="Kyrpides N."/>
            <person name="Mikhailova N."/>
            <person name="Oremland R.S."/>
            <person name="Hoeft S.E."/>
            <person name="Switzer-Blum J."/>
            <person name="Kulp T."/>
            <person name="King G."/>
            <person name="Tabita R."/>
            <person name="Witte B."/>
            <person name="Santini J.M."/>
            <person name="Basu P."/>
            <person name="Hollibaugh J.T."/>
            <person name="Xie G."/>
            <person name="Stolz J.F."/>
            <person name="Richardson P."/>
        </authorList>
    </citation>
    <scope>NUCLEOTIDE SEQUENCE [LARGE SCALE GENOMIC DNA]</scope>
    <source>
        <strain evidence="18">ATCC BAA-1101 / DSM 17681 / MLHE-1</strain>
    </source>
</reference>
<keyword evidence="9 13" id="KW-0411">Iron-sulfur</keyword>
<dbReference type="InterPro" id="IPR006963">
    <property type="entry name" value="Mopterin_OxRdtase_4Fe-4S_dom"/>
</dbReference>
<comment type="function">
    <text evidence="13">NDH-1 shuttles electrons from NADH, via FMN and iron-sulfur (Fe-S) centers, to quinones in the respiratory chain. Couples the redox reaction to proton translocation (for every two electrons transferred, four hydrogen ions are translocated across the cytoplasmic membrane), and thus conserves the redox energy in a proton gradient.</text>
</comment>
<dbReference type="GO" id="GO:0042773">
    <property type="term" value="P:ATP synthesis coupled electron transport"/>
    <property type="evidence" value="ECO:0007669"/>
    <property type="project" value="InterPro"/>
</dbReference>
<dbReference type="CDD" id="cd00207">
    <property type="entry name" value="fer2"/>
    <property type="match status" value="1"/>
</dbReference>
<dbReference type="EMBL" id="CP000453">
    <property type="protein sequence ID" value="ABI57306.1"/>
    <property type="molecule type" value="Genomic_DNA"/>
</dbReference>
<evidence type="ECO:0000313" key="18">
    <source>
        <dbReference type="Proteomes" id="UP000001962"/>
    </source>
</evidence>
<dbReference type="InterPro" id="IPR010228">
    <property type="entry name" value="NADH_UbQ_OxRdtase_Gsu"/>
</dbReference>
<dbReference type="PROSITE" id="PS00642">
    <property type="entry name" value="COMPLEX1_75K_2"/>
    <property type="match status" value="1"/>
</dbReference>
<evidence type="ECO:0000256" key="4">
    <source>
        <dbReference type="ARBA" id="ARBA00022714"/>
    </source>
</evidence>
<sequence>MSAKVEDKPQDMVTIEVNGQEIQAPKGSMIIEATDAHGVDVPRFCYHKKLPIAANCRMCLVEVEKAPKPLPACATPVAEGMKIYTDSPRAVAAQRGVMEFLLINHPLDCPICDQGGECELQDVSMGYGRGVSRFSERKRVVDDENLGPLIATEMTRCIHCTRCVRFLDHIAGKRELGGMNRGEYTEISTFVEGGVHSELSGNIIDLCPVGALTNKPFRFKARAWELLAHPSVAPHDAVGSNVHLHHRRGEIMRVVPRENELVNETWIADRDRFSHQGVYSEDRLDRPMVRVDGELRPCEWEEALDRAVTLLRDVAAKHGADQLGTLVGPTSTAEEMYLLNRLTRGLGSPNIDHRLRDGDCSDQAEAPAFPWLGQPISALEDVQAALLVGSYLRHEQPILNHRLRKATKAGARVSVINNRRYDFNYDLVEEILAGPSAQIAELAAVLQAVVTEKGGKLPEGVDALYREKPQAHHQAIAQQLVEAERATILLGNQAAANPRAALLRALASALAEQTGAVLGVLPEAANSVGGWLAGAVPHREAGGDAADNVGLHAREMLAQPRQGYLLYNVEPELDCWDGRQAAAALTAAQAVVAFSSWLTPELAREADVVLPIAAFGETSGTFVNLEGRWQSFPGIGRPVGEARPGWRVLRVLGNLLELDGFEYESSEEILRELQARVGEVTPSAAYPWVAPEPVSPRSEGLERASATPIYAVDPLVRRSAPLQQTRHAVAAEAWLAPATASRLGVEEGGRIRLGEDSVELPVRVSDEIAEGTVWVPAALRDSAALGPMNGELDVAGH</sequence>
<organism evidence="17 18">
    <name type="scientific">Alkalilimnicola ehrlichii (strain ATCC BAA-1101 / DSM 17681 / MLHE-1)</name>
    <dbReference type="NCBI Taxonomy" id="187272"/>
    <lineage>
        <taxon>Bacteria</taxon>
        <taxon>Pseudomonadati</taxon>
        <taxon>Pseudomonadota</taxon>
        <taxon>Gammaproteobacteria</taxon>
        <taxon>Chromatiales</taxon>
        <taxon>Ectothiorhodospiraceae</taxon>
        <taxon>Alkalilimnicola</taxon>
    </lineage>
</organism>
<comment type="similarity">
    <text evidence="2 13">Belongs to the complex I 75 kDa subunit family.</text>
</comment>
<proteinExistence type="inferred from homology"/>
<dbReference type="Pfam" id="PF00384">
    <property type="entry name" value="Molybdopterin"/>
    <property type="match status" value="1"/>
</dbReference>
<dbReference type="GO" id="GO:0051539">
    <property type="term" value="F:4 iron, 4 sulfur cluster binding"/>
    <property type="evidence" value="ECO:0007669"/>
    <property type="project" value="UniProtKB-KW"/>
</dbReference>
<dbReference type="AlphaFoldDB" id="Q0A781"/>
<dbReference type="Gene3D" id="3.40.50.740">
    <property type="match status" value="1"/>
</dbReference>
<dbReference type="InterPro" id="IPR001041">
    <property type="entry name" value="2Fe-2S_ferredoxin-type"/>
</dbReference>
<dbReference type="Pfam" id="PF13510">
    <property type="entry name" value="Fer2_4"/>
    <property type="match status" value="1"/>
</dbReference>
<dbReference type="Gene3D" id="3.10.20.740">
    <property type="match status" value="1"/>
</dbReference>
<evidence type="ECO:0000256" key="12">
    <source>
        <dbReference type="ARBA" id="ARBA00047712"/>
    </source>
</evidence>
<dbReference type="OrthoDB" id="9810782at2"/>
<dbReference type="NCBIfam" id="TIGR01973">
    <property type="entry name" value="NuoG"/>
    <property type="match status" value="1"/>
</dbReference>
<evidence type="ECO:0000259" key="16">
    <source>
        <dbReference type="PROSITE" id="PS51839"/>
    </source>
</evidence>
<evidence type="ECO:0000256" key="1">
    <source>
        <dbReference type="ARBA" id="ARBA00001966"/>
    </source>
</evidence>
<dbReference type="InterPro" id="IPR000283">
    <property type="entry name" value="NADH_UbQ_OxRdtase_75kDa_su_CS"/>
</dbReference>
<keyword evidence="3 13" id="KW-0004">4Fe-4S</keyword>
<keyword evidence="7 13" id="KW-1278">Translocase</keyword>
<keyword evidence="8 13" id="KW-0408">Iron</keyword>
<evidence type="ECO:0000256" key="2">
    <source>
        <dbReference type="ARBA" id="ARBA00005404"/>
    </source>
</evidence>
<comment type="cofactor">
    <cofactor evidence="1 13">
        <name>[4Fe-4S] cluster</name>
        <dbReference type="ChEBI" id="CHEBI:49883"/>
    </cofactor>
</comment>
<comment type="catalytic activity">
    <reaction evidence="12 13">
        <text>a quinone + NADH + 5 H(+)(in) = a quinol + NAD(+) + 4 H(+)(out)</text>
        <dbReference type="Rhea" id="RHEA:57888"/>
        <dbReference type="ChEBI" id="CHEBI:15378"/>
        <dbReference type="ChEBI" id="CHEBI:24646"/>
        <dbReference type="ChEBI" id="CHEBI:57540"/>
        <dbReference type="ChEBI" id="CHEBI:57945"/>
        <dbReference type="ChEBI" id="CHEBI:132124"/>
    </reaction>
</comment>
<dbReference type="KEGG" id="aeh:Mlg_1964"/>
<dbReference type="GO" id="GO:0008137">
    <property type="term" value="F:NADH dehydrogenase (ubiquinone) activity"/>
    <property type="evidence" value="ECO:0007669"/>
    <property type="project" value="UniProtKB-UniRule"/>
</dbReference>
<dbReference type="Gene3D" id="2.40.40.20">
    <property type="match status" value="1"/>
</dbReference>
<dbReference type="FunFam" id="3.10.20.740:FF:000001">
    <property type="entry name" value="NADH-quinone oxidoreductase subunit G"/>
    <property type="match status" value="1"/>
</dbReference>
<gene>
    <name evidence="17" type="ordered locus">Mlg_1964</name>
</gene>
<dbReference type="RefSeq" id="WP_011629700.1">
    <property type="nucleotide sequence ID" value="NC_008340.1"/>
</dbReference>
<dbReference type="Pfam" id="PF10588">
    <property type="entry name" value="NADH-G_4Fe-4S_3"/>
    <property type="match status" value="1"/>
</dbReference>
<comment type="cofactor">
    <cofactor evidence="13">
        <name>[2Fe-2S] cluster</name>
        <dbReference type="ChEBI" id="CHEBI:190135"/>
    </cofactor>
    <text evidence="13">Binds 1 [2Fe-2S] cluster per subunit.</text>
</comment>
<dbReference type="Gene3D" id="3.30.70.20">
    <property type="match status" value="1"/>
</dbReference>
<keyword evidence="4 13" id="KW-0001">2Fe-2S</keyword>
<feature type="domain" description="4Fe-4S Mo/W bis-MGD-type" evidence="15">
    <location>
        <begin position="226"/>
        <end position="282"/>
    </location>
</feature>
<dbReference type="InterPro" id="IPR036010">
    <property type="entry name" value="2Fe-2S_ferredoxin-like_sf"/>
</dbReference>
<feature type="domain" description="4Fe-4S His(Cys)3-ligated-type" evidence="16">
    <location>
        <begin position="89"/>
        <end position="128"/>
    </location>
</feature>
<evidence type="ECO:0000256" key="9">
    <source>
        <dbReference type="ARBA" id="ARBA00023014"/>
    </source>
</evidence>
<keyword evidence="10 13" id="KW-0520">NAD</keyword>
<keyword evidence="5 13" id="KW-0874">Quinone</keyword>
<dbReference type="GO" id="GO:0046872">
    <property type="term" value="F:metal ion binding"/>
    <property type="evidence" value="ECO:0007669"/>
    <property type="project" value="UniProtKB-UniRule"/>
</dbReference>
<dbReference type="InterPro" id="IPR009010">
    <property type="entry name" value="Asp_de-COase-like_dom_sf"/>
</dbReference>
<keyword evidence="6 13" id="KW-0479">Metal-binding</keyword>
<dbReference type="PROSITE" id="PS51669">
    <property type="entry name" value="4FE4S_MOW_BIS_MGD"/>
    <property type="match status" value="1"/>
</dbReference>
<dbReference type="HOGENOM" id="CLU_000422_11_6_6"/>
<dbReference type="GO" id="GO:0016020">
    <property type="term" value="C:membrane"/>
    <property type="evidence" value="ECO:0007669"/>
    <property type="project" value="InterPro"/>
</dbReference>
<dbReference type="InterPro" id="IPR006656">
    <property type="entry name" value="Mopterin_OxRdtase"/>
</dbReference>
<evidence type="ECO:0000259" key="15">
    <source>
        <dbReference type="PROSITE" id="PS51669"/>
    </source>
</evidence>
<evidence type="ECO:0000256" key="13">
    <source>
        <dbReference type="RuleBase" id="RU003525"/>
    </source>
</evidence>
<comment type="subunit">
    <text evidence="11">Composed of 13 different subunits. Subunits NuoCD, E, F, and G constitute the peripheral sector of the complex.</text>
</comment>
<dbReference type="SUPFAM" id="SSF54292">
    <property type="entry name" value="2Fe-2S ferredoxin-like"/>
    <property type="match status" value="1"/>
</dbReference>
<dbReference type="Gene3D" id="3.30.200.210">
    <property type="match status" value="1"/>
</dbReference>
<dbReference type="Pfam" id="PF22151">
    <property type="entry name" value="Fer4_NDSU1"/>
    <property type="match status" value="1"/>
</dbReference>
<dbReference type="FunFam" id="3.30.70.20:FF:000002">
    <property type="entry name" value="NADH-ubiquinone oxidoreductase 75 kDa subunit"/>
    <property type="match status" value="1"/>
</dbReference>
<dbReference type="SUPFAM" id="SSF50692">
    <property type="entry name" value="ADC-like"/>
    <property type="match status" value="1"/>
</dbReference>
<dbReference type="InterPro" id="IPR054351">
    <property type="entry name" value="NADH_UbQ_OxRdtase_ferredoxin"/>
</dbReference>
<dbReference type="Proteomes" id="UP000001962">
    <property type="component" value="Chromosome"/>
</dbReference>
<evidence type="ECO:0000256" key="11">
    <source>
        <dbReference type="ARBA" id="ARBA00026021"/>
    </source>
</evidence>
<dbReference type="SUPFAM" id="SSF54862">
    <property type="entry name" value="4Fe-4S ferredoxins"/>
    <property type="match status" value="1"/>
</dbReference>
<evidence type="ECO:0000256" key="5">
    <source>
        <dbReference type="ARBA" id="ARBA00022719"/>
    </source>
</evidence>
<evidence type="ECO:0000256" key="3">
    <source>
        <dbReference type="ARBA" id="ARBA00022485"/>
    </source>
</evidence>
<accession>Q0A781</accession>
<evidence type="ECO:0000259" key="14">
    <source>
        <dbReference type="PROSITE" id="PS51085"/>
    </source>
</evidence>
<dbReference type="PANTHER" id="PTHR43105">
    <property type="entry name" value="RESPIRATORY NITRATE REDUCTASE"/>
    <property type="match status" value="1"/>
</dbReference>
<dbReference type="PROSITE" id="PS00641">
    <property type="entry name" value="COMPLEX1_75K_1"/>
    <property type="match status" value="1"/>
</dbReference>
<keyword evidence="18" id="KW-1185">Reference proteome</keyword>
<dbReference type="PROSITE" id="PS51085">
    <property type="entry name" value="2FE2S_FER_2"/>
    <property type="match status" value="1"/>
</dbReference>
<dbReference type="InterPro" id="IPR050123">
    <property type="entry name" value="Prok_molybdopt-oxidoreductase"/>
</dbReference>
<name>Q0A781_ALKEH</name>
<dbReference type="SUPFAM" id="SSF53706">
    <property type="entry name" value="Formate dehydrogenase/DMSO reductase, domains 1-3"/>
    <property type="match status" value="1"/>
</dbReference>
<keyword evidence="17" id="KW-0560">Oxidoreductase</keyword>
<feature type="domain" description="2Fe-2S ferredoxin-type" evidence="14">
    <location>
        <begin position="11"/>
        <end position="89"/>
    </location>
</feature>
<dbReference type="PANTHER" id="PTHR43105:SF13">
    <property type="entry name" value="NADH-UBIQUINONE OXIDOREDUCTASE 75 KDA SUBUNIT, MITOCHONDRIAL"/>
    <property type="match status" value="1"/>
</dbReference>
<evidence type="ECO:0000256" key="10">
    <source>
        <dbReference type="ARBA" id="ARBA00023027"/>
    </source>
</evidence>
<evidence type="ECO:0000313" key="17">
    <source>
        <dbReference type="EMBL" id="ABI57306.1"/>
    </source>
</evidence>
<dbReference type="InterPro" id="IPR019574">
    <property type="entry name" value="NADH_UbQ_OxRdtase_Gsu_4Fe4S-bd"/>
</dbReference>
<dbReference type="GO" id="GO:0048038">
    <property type="term" value="F:quinone binding"/>
    <property type="evidence" value="ECO:0007669"/>
    <property type="project" value="UniProtKB-UniRule"/>
</dbReference>
<dbReference type="PROSITE" id="PS00643">
    <property type="entry name" value="COMPLEX1_75K_3"/>
    <property type="match status" value="1"/>
</dbReference>
<dbReference type="SMART" id="SM00929">
    <property type="entry name" value="NADH-G_4Fe-4S_3"/>
    <property type="match status" value="1"/>
</dbReference>
<dbReference type="GO" id="GO:0016651">
    <property type="term" value="F:oxidoreductase activity, acting on NAD(P)H"/>
    <property type="evidence" value="ECO:0007669"/>
    <property type="project" value="InterPro"/>
</dbReference>
<evidence type="ECO:0000256" key="7">
    <source>
        <dbReference type="ARBA" id="ARBA00022967"/>
    </source>
</evidence>
<dbReference type="GO" id="GO:0051537">
    <property type="term" value="F:2 iron, 2 sulfur cluster binding"/>
    <property type="evidence" value="ECO:0007669"/>
    <property type="project" value="UniProtKB-UniRule"/>
</dbReference>
<dbReference type="EC" id="7.1.1.-" evidence="13"/>
<dbReference type="eggNOG" id="COG1034">
    <property type="taxonomic scope" value="Bacteria"/>
</dbReference>
<dbReference type="Pfam" id="PF22117">
    <property type="entry name" value="Fer4_Nqo3"/>
    <property type="match status" value="1"/>
</dbReference>
<evidence type="ECO:0000256" key="8">
    <source>
        <dbReference type="ARBA" id="ARBA00023004"/>
    </source>
</evidence>
<protein>
    <recommendedName>
        <fullName evidence="13">NADH-quinone oxidoreductase</fullName>
        <ecNumber evidence="13">7.1.1.-</ecNumber>
    </recommendedName>
</protein>
<evidence type="ECO:0000256" key="6">
    <source>
        <dbReference type="ARBA" id="ARBA00022723"/>
    </source>
</evidence>